<evidence type="ECO:0000313" key="2">
    <source>
        <dbReference type="Proteomes" id="UP001046870"/>
    </source>
</evidence>
<dbReference type="Proteomes" id="UP001046870">
    <property type="component" value="Chromosome 6"/>
</dbReference>
<comment type="caution">
    <text evidence="1">The sequence shown here is derived from an EMBL/GenBank/DDBJ whole genome shotgun (WGS) entry which is preliminary data.</text>
</comment>
<keyword evidence="2" id="KW-1185">Reference proteome</keyword>
<evidence type="ECO:0000313" key="1">
    <source>
        <dbReference type="EMBL" id="KAG7476454.1"/>
    </source>
</evidence>
<protein>
    <submittedName>
        <fullName evidence="1">Uncharacterized protein</fullName>
    </submittedName>
</protein>
<sequence>MQRRIGWQLSVRPSLCVLSCTPAISVILQNGLIDNADLRGFASSRPDPFPGPPDCTPATCIAVHMDSD</sequence>
<accession>A0A9D3T7W3</accession>
<organism evidence="1 2">
    <name type="scientific">Megalops atlanticus</name>
    <name type="common">Tarpon</name>
    <name type="synonym">Clupea gigantea</name>
    <dbReference type="NCBI Taxonomy" id="7932"/>
    <lineage>
        <taxon>Eukaryota</taxon>
        <taxon>Metazoa</taxon>
        <taxon>Chordata</taxon>
        <taxon>Craniata</taxon>
        <taxon>Vertebrata</taxon>
        <taxon>Euteleostomi</taxon>
        <taxon>Actinopterygii</taxon>
        <taxon>Neopterygii</taxon>
        <taxon>Teleostei</taxon>
        <taxon>Elopiformes</taxon>
        <taxon>Megalopidae</taxon>
        <taxon>Megalops</taxon>
    </lineage>
</organism>
<proteinExistence type="predicted"/>
<dbReference type="AlphaFoldDB" id="A0A9D3T7W3"/>
<gene>
    <name evidence="1" type="ORF">MATL_G00083170</name>
</gene>
<name>A0A9D3T7W3_MEGAT</name>
<dbReference type="EMBL" id="JAFDVH010000006">
    <property type="protein sequence ID" value="KAG7476454.1"/>
    <property type="molecule type" value="Genomic_DNA"/>
</dbReference>
<reference evidence="1" key="1">
    <citation type="submission" date="2021-01" db="EMBL/GenBank/DDBJ databases">
        <authorList>
            <person name="Zahm M."/>
            <person name="Roques C."/>
            <person name="Cabau C."/>
            <person name="Klopp C."/>
            <person name="Donnadieu C."/>
            <person name="Jouanno E."/>
            <person name="Lampietro C."/>
            <person name="Louis A."/>
            <person name="Herpin A."/>
            <person name="Echchiki A."/>
            <person name="Berthelot C."/>
            <person name="Parey E."/>
            <person name="Roest-Crollius H."/>
            <person name="Braasch I."/>
            <person name="Postlethwait J."/>
            <person name="Bobe J."/>
            <person name="Montfort J."/>
            <person name="Bouchez O."/>
            <person name="Begum T."/>
            <person name="Mejri S."/>
            <person name="Adams A."/>
            <person name="Chen W.-J."/>
            <person name="Guiguen Y."/>
        </authorList>
    </citation>
    <scope>NUCLEOTIDE SEQUENCE</scope>
    <source>
        <strain evidence="1">YG-15Mar2019-1</strain>
        <tissue evidence="1">Brain</tissue>
    </source>
</reference>